<proteinExistence type="predicted"/>
<evidence type="ECO:0000256" key="1">
    <source>
        <dbReference type="SAM" id="MobiDB-lite"/>
    </source>
</evidence>
<accession>A0A8S3R6B0</accession>
<reference evidence="2" key="1">
    <citation type="submission" date="2021-03" db="EMBL/GenBank/DDBJ databases">
        <authorList>
            <person name="Bekaert M."/>
        </authorList>
    </citation>
    <scope>NUCLEOTIDE SEQUENCE</scope>
</reference>
<dbReference type="Proteomes" id="UP000683360">
    <property type="component" value="Unassembled WGS sequence"/>
</dbReference>
<gene>
    <name evidence="2" type="ORF">MEDL_17195</name>
</gene>
<feature type="compositionally biased region" description="Gly residues" evidence="1">
    <location>
        <begin position="318"/>
        <end position="332"/>
    </location>
</feature>
<dbReference type="OrthoDB" id="10029313at2759"/>
<feature type="compositionally biased region" description="Polar residues" evidence="1">
    <location>
        <begin position="263"/>
        <end position="288"/>
    </location>
</feature>
<name>A0A8S3R6B0_MYTED</name>
<dbReference type="AlphaFoldDB" id="A0A8S3R6B0"/>
<sequence>MLTKFDTLTGAVMEMGNSLKNQGKTFENYLEKSGDSGNNTLTNLTQLQQPFPFLQEMNDIQINIEAARQRDLINDMWKKSLNERKIAYYNALRCDKNAEIYIKWQTMENPILPEKFLIREIKGEHCEETEIRGQLALQRLATEISLLQTRKHRFEEKFLSIDATVLAEISEKCKGNIEAKLHEMWTQDTKCEEEKSKAVWQKHQEHFDNYEKNYGDESIMKLKPQRPARTKGNNDIHMNNNTNTGTYAAVASKSTQKKFDNTALRNKSSKRPNTQSRNPSPENFQQNNDEWKVVNNRGRGRGGRRGRGRGRTENSNRGGRGGGITKHGGNSRGRGRGFKFAPVPYSNVPELKADINNFSRRLRLKEEFGNKKDHDKSLVRNKSTYTPRPGKDDYLDTYIETITKFPVRTRKCKQNLTRNEQDALKSLKDDDSIIIKEADKGGAIIIMDTDFYKEKVLEQLNDEEYYKQITNNPDKATKKRLKKLIKDYNQCLTEKEIAYLCDFDPKESNFLWTSKST</sequence>
<keyword evidence="3" id="KW-1185">Reference proteome</keyword>
<comment type="caution">
    <text evidence="2">The sequence shown here is derived from an EMBL/GenBank/DDBJ whole genome shotgun (WGS) entry which is preliminary data.</text>
</comment>
<feature type="compositionally biased region" description="Basic residues" evidence="1">
    <location>
        <begin position="298"/>
        <end position="309"/>
    </location>
</feature>
<evidence type="ECO:0000313" key="3">
    <source>
        <dbReference type="Proteomes" id="UP000683360"/>
    </source>
</evidence>
<feature type="region of interest" description="Disordered" evidence="1">
    <location>
        <begin position="253"/>
        <end position="342"/>
    </location>
</feature>
<protein>
    <submittedName>
        <fullName evidence="2">Uncharacterized protein</fullName>
    </submittedName>
</protein>
<organism evidence="2 3">
    <name type="scientific">Mytilus edulis</name>
    <name type="common">Blue mussel</name>
    <dbReference type="NCBI Taxonomy" id="6550"/>
    <lineage>
        <taxon>Eukaryota</taxon>
        <taxon>Metazoa</taxon>
        <taxon>Spiralia</taxon>
        <taxon>Lophotrochozoa</taxon>
        <taxon>Mollusca</taxon>
        <taxon>Bivalvia</taxon>
        <taxon>Autobranchia</taxon>
        <taxon>Pteriomorphia</taxon>
        <taxon>Mytilida</taxon>
        <taxon>Mytiloidea</taxon>
        <taxon>Mytilidae</taxon>
        <taxon>Mytilinae</taxon>
        <taxon>Mytilus</taxon>
    </lineage>
</organism>
<evidence type="ECO:0000313" key="2">
    <source>
        <dbReference type="EMBL" id="CAG2202549.1"/>
    </source>
</evidence>
<dbReference type="EMBL" id="CAJPWZ010000892">
    <property type="protein sequence ID" value="CAG2202549.1"/>
    <property type="molecule type" value="Genomic_DNA"/>
</dbReference>